<feature type="region of interest" description="Disordered" evidence="1">
    <location>
        <begin position="216"/>
        <end position="236"/>
    </location>
</feature>
<evidence type="ECO:0000256" key="1">
    <source>
        <dbReference type="SAM" id="MobiDB-lite"/>
    </source>
</evidence>
<dbReference type="AlphaFoldDB" id="A0AAD7CZW7"/>
<feature type="region of interest" description="Disordered" evidence="1">
    <location>
        <begin position="436"/>
        <end position="463"/>
    </location>
</feature>
<dbReference type="Proteomes" id="UP001221757">
    <property type="component" value="Unassembled WGS sequence"/>
</dbReference>
<evidence type="ECO:0000313" key="3">
    <source>
        <dbReference type="Proteomes" id="UP001221757"/>
    </source>
</evidence>
<accession>A0AAD7CZW7</accession>
<keyword evidence="3" id="KW-1185">Reference proteome</keyword>
<organism evidence="2 3">
    <name type="scientific">Mycena rosella</name>
    <name type="common">Pink bonnet</name>
    <name type="synonym">Agaricus rosellus</name>
    <dbReference type="NCBI Taxonomy" id="1033263"/>
    <lineage>
        <taxon>Eukaryota</taxon>
        <taxon>Fungi</taxon>
        <taxon>Dikarya</taxon>
        <taxon>Basidiomycota</taxon>
        <taxon>Agaricomycotina</taxon>
        <taxon>Agaricomycetes</taxon>
        <taxon>Agaricomycetidae</taxon>
        <taxon>Agaricales</taxon>
        <taxon>Marasmiineae</taxon>
        <taxon>Mycenaceae</taxon>
        <taxon>Mycena</taxon>
    </lineage>
</organism>
<feature type="compositionally biased region" description="Low complexity" evidence="1">
    <location>
        <begin position="445"/>
        <end position="454"/>
    </location>
</feature>
<gene>
    <name evidence="2" type="ORF">B0H17DRAFT_1141368</name>
</gene>
<reference evidence="2" key="1">
    <citation type="submission" date="2023-03" db="EMBL/GenBank/DDBJ databases">
        <title>Massive genome expansion in bonnet fungi (Mycena s.s.) driven by repeated elements and novel gene families across ecological guilds.</title>
        <authorList>
            <consortium name="Lawrence Berkeley National Laboratory"/>
            <person name="Harder C.B."/>
            <person name="Miyauchi S."/>
            <person name="Viragh M."/>
            <person name="Kuo A."/>
            <person name="Thoen E."/>
            <person name="Andreopoulos B."/>
            <person name="Lu D."/>
            <person name="Skrede I."/>
            <person name="Drula E."/>
            <person name="Henrissat B."/>
            <person name="Morin E."/>
            <person name="Kohler A."/>
            <person name="Barry K."/>
            <person name="LaButti K."/>
            <person name="Morin E."/>
            <person name="Salamov A."/>
            <person name="Lipzen A."/>
            <person name="Mereny Z."/>
            <person name="Hegedus B."/>
            <person name="Baldrian P."/>
            <person name="Stursova M."/>
            <person name="Weitz H."/>
            <person name="Taylor A."/>
            <person name="Grigoriev I.V."/>
            <person name="Nagy L.G."/>
            <person name="Martin F."/>
            <person name="Kauserud H."/>
        </authorList>
    </citation>
    <scope>NUCLEOTIDE SEQUENCE</scope>
    <source>
        <strain evidence="2">CBHHK067</strain>
    </source>
</reference>
<evidence type="ECO:0000313" key="2">
    <source>
        <dbReference type="EMBL" id="KAJ7671959.1"/>
    </source>
</evidence>
<protein>
    <submittedName>
        <fullName evidence="2">Uncharacterized protein</fullName>
    </submittedName>
</protein>
<name>A0AAD7CZW7_MYCRO</name>
<sequence>MYALRGKKRPPQSVSTDRDTSRITAVSIANLNKGERAGACMKYLTGNAVKWAAAARGDNDGFPLDFHLRFFNATAISSVQGIPATLACADPLHGSTPKGRREICPRPTCFGLFRTSAGKHIARVIRGPIEQEVSIRTLPAPRSRVSVTGSKARRCGEIVALAELIISGANTSMDGSGARGSSAGLMFAPWRAPDIAVANLESPIGEPAQAQAELYGGGAPISTGRDDPDDPAPHRSTPELARVYAVRERPSASLPLCRASRADVELGAHRRIADRINLFVARHRLDRLRAFLSVSLGPDVNHGHHPTWLHNASSERDSGQKLTEGDPSLYVGHNSWLRSRTWYWSPGDSNSSSTALQIVPHERDRALVGNSAPHRILLVPFTSATRTRMNRQTKVKVPEWRRLNTASYRKTIGPATLHRHMYGEVPDAIGSMRSGFGHPQRKCGNSTNSRNSRTTSEENRWRSRPQWEVGVPYRHGRLTYSRRRMMPCCHWYRGRRCCGGIGGLRGKQNTTTACVPDLAS</sequence>
<dbReference type="EMBL" id="JARKIE010000170">
    <property type="protein sequence ID" value="KAJ7671959.1"/>
    <property type="molecule type" value="Genomic_DNA"/>
</dbReference>
<comment type="caution">
    <text evidence="2">The sequence shown here is derived from an EMBL/GenBank/DDBJ whole genome shotgun (WGS) entry which is preliminary data.</text>
</comment>
<proteinExistence type="predicted"/>